<dbReference type="Proteomes" id="UP000053097">
    <property type="component" value="Unassembled WGS sequence"/>
</dbReference>
<evidence type="ECO:0000313" key="1">
    <source>
        <dbReference type="EMBL" id="EZA59859.1"/>
    </source>
</evidence>
<reference evidence="1 2" key="1">
    <citation type="journal article" date="2014" name="Curr. Biol.">
        <title>The genome of the clonal raider ant Cerapachys biroi.</title>
        <authorList>
            <person name="Oxley P.R."/>
            <person name="Ji L."/>
            <person name="Fetter-Pruneda I."/>
            <person name="McKenzie S.K."/>
            <person name="Li C."/>
            <person name="Hu H."/>
            <person name="Zhang G."/>
            <person name="Kronauer D.J."/>
        </authorList>
    </citation>
    <scope>NUCLEOTIDE SEQUENCE [LARGE SCALE GENOMIC DNA]</scope>
</reference>
<name>A0A026WXI9_OOCBI</name>
<proteinExistence type="predicted"/>
<evidence type="ECO:0000313" key="2">
    <source>
        <dbReference type="Proteomes" id="UP000053097"/>
    </source>
</evidence>
<organism evidence="1 2">
    <name type="scientific">Ooceraea biroi</name>
    <name type="common">Clonal raider ant</name>
    <name type="synonym">Cerapachys biroi</name>
    <dbReference type="NCBI Taxonomy" id="2015173"/>
    <lineage>
        <taxon>Eukaryota</taxon>
        <taxon>Metazoa</taxon>
        <taxon>Ecdysozoa</taxon>
        <taxon>Arthropoda</taxon>
        <taxon>Hexapoda</taxon>
        <taxon>Insecta</taxon>
        <taxon>Pterygota</taxon>
        <taxon>Neoptera</taxon>
        <taxon>Endopterygota</taxon>
        <taxon>Hymenoptera</taxon>
        <taxon>Apocrita</taxon>
        <taxon>Aculeata</taxon>
        <taxon>Formicoidea</taxon>
        <taxon>Formicidae</taxon>
        <taxon>Dorylinae</taxon>
        <taxon>Ooceraea</taxon>
    </lineage>
</organism>
<accession>A0A026WXI9</accession>
<protein>
    <submittedName>
        <fullName evidence="1">Uncharacterized protein</fullName>
    </submittedName>
</protein>
<dbReference type="AlphaFoldDB" id="A0A026WXI9"/>
<keyword evidence="2" id="KW-1185">Reference proteome</keyword>
<gene>
    <name evidence="1" type="ORF">X777_16061</name>
</gene>
<sequence length="53" mass="6215">MRKMKKMELSILHRNASIQVARIYVRIPVPRYINELRNGLRYTAGRVPSGVYV</sequence>
<dbReference type="EMBL" id="KK107087">
    <property type="protein sequence ID" value="EZA59859.1"/>
    <property type="molecule type" value="Genomic_DNA"/>
</dbReference>